<keyword evidence="2" id="KW-1185">Reference proteome</keyword>
<dbReference type="EMBL" id="JBHTAA010000014">
    <property type="protein sequence ID" value="MFC7205326.1"/>
    <property type="molecule type" value="Genomic_DNA"/>
</dbReference>
<dbReference type="InterPro" id="IPR045397">
    <property type="entry name" value="TumE-like"/>
</dbReference>
<evidence type="ECO:0000313" key="1">
    <source>
        <dbReference type="EMBL" id="MFC7205326.1"/>
    </source>
</evidence>
<name>A0ABD5ZJB8_9EURY</name>
<evidence type="ECO:0000313" key="2">
    <source>
        <dbReference type="Proteomes" id="UP001596481"/>
    </source>
</evidence>
<organism evidence="1 2">
    <name type="scientific">Haloferax namakaokahaiae</name>
    <dbReference type="NCBI Taxonomy" id="1748331"/>
    <lineage>
        <taxon>Archaea</taxon>
        <taxon>Methanobacteriati</taxon>
        <taxon>Methanobacteriota</taxon>
        <taxon>Stenosarchaea group</taxon>
        <taxon>Halobacteria</taxon>
        <taxon>Halobacteriales</taxon>
        <taxon>Haloferacaceae</taxon>
        <taxon>Haloferax</taxon>
    </lineage>
</organism>
<protein>
    <submittedName>
        <fullName evidence="1">Uncharacterized protein</fullName>
    </submittedName>
</protein>
<dbReference type="Proteomes" id="UP001596481">
    <property type="component" value="Unassembled WGS sequence"/>
</dbReference>
<sequence length="149" mass="17116">MSPPSEDSEPNSTGPPDRQTLRLLERHLASDSLVAETEFDPDSYEPRLLHALLDAGQYPESIAAARLDIRWFTTGDFSVHYVEEHDDETLWECRWDRHPNSHNSRLHFHQPPDAKDVTDLTLSSLHPLEVYSTVLTAVDQRLESLWSNQ</sequence>
<dbReference type="Pfam" id="PF20126">
    <property type="entry name" value="TumE"/>
    <property type="match status" value="1"/>
</dbReference>
<dbReference type="AlphaFoldDB" id="A0ABD5ZJB8"/>
<comment type="caution">
    <text evidence="1">The sequence shown here is derived from an EMBL/GenBank/DDBJ whole genome shotgun (WGS) entry which is preliminary data.</text>
</comment>
<proteinExistence type="predicted"/>
<gene>
    <name evidence="1" type="ORF">ACFQJC_17590</name>
</gene>
<reference evidence="1 2" key="1">
    <citation type="journal article" date="2019" name="Int. J. Syst. Evol. Microbiol.">
        <title>The Global Catalogue of Microorganisms (GCM) 10K type strain sequencing project: providing services to taxonomists for standard genome sequencing and annotation.</title>
        <authorList>
            <consortium name="The Broad Institute Genomics Platform"/>
            <consortium name="The Broad Institute Genome Sequencing Center for Infectious Disease"/>
            <person name="Wu L."/>
            <person name="Ma J."/>
        </authorList>
    </citation>
    <scope>NUCLEOTIDE SEQUENCE [LARGE SCALE GENOMIC DNA]</scope>
    <source>
        <strain evidence="1 2">DSM 29988</strain>
    </source>
</reference>
<dbReference type="RefSeq" id="WP_390225914.1">
    <property type="nucleotide sequence ID" value="NZ_JBHTAA010000014.1"/>
</dbReference>
<accession>A0ABD5ZJB8</accession>